<reference evidence="2" key="1">
    <citation type="submission" date="2022-01" db="EMBL/GenBank/DDBJ databases">
        <title>Genome Sequence Resource for Two Populations of Ditylenchus destructor, the Migratory Endoparasitic Phytonematode.</title>
        <authorList>
            <person name="Zhang H."/>
            <person name="Lin R."/>
            <person name="Xie B."/>
        </authorList>
    </citation>
    <scope>NUCLEOTIDE SEQUENCE</scope>
    <source>
        <strain evidence="2">BazhouSP</strain>
    </source>
</reference>
<sequence>MPTPSKEGNPIDANSQKHSKSTRKRSVDNKLSSSGTNNKCDSFCLTESNHLTPHSALEVVRNRKSREMPSG</sequence>
<dbReference type="Proteomes" id="UP001201812">
    <property type="component" value="Unassembled WGS sequence"/>
</dbReference>
<comment type="caution">
    <text evidence="2">The sequence shown here is derived from an EMBL/GenBank/DDBJ whole genome shotgun (WGS) entry which is preliminary data.</text>
</comment>
<dbReference type="AlphaFoldDB" id="A0AAD4MS92"/>
<dbReference type="EMBL" id="JAKKPZ010000070">
    <property type="protein sequence ID" value="KAI1704250.1"/>
    <property type="molecule type" value="Genomic_DNA"/>
</dbReference>
<organism evidence="2 3">
    <name type="scientific">Ditylenchus destructor</name>
    <dbReference type="NCBI Taxonomy" id="166010"/>
    <lineage>
        <taxon>Eukaryota</taxon>
        <taxon>Metazoa</taxon>
        <taxon>Ecdysozoa</taxon>
        <taxon>Nematoda</taxon>
        <taxon>Chromadorea</taxon>
        <taxon>Rhabditida</taxon>
        <taxon>Tylenchina</taxon>
        <taxon>Tylenchomorpha</taxon>
        <taxon>Sphaerularioidea</taxon>
        <taxon>Anguinidae</taxon>
        <taxon>Anguininae</taxon>
        <taxon>Ditylenchus</taxon>
    </lineage>
</organism>
<feature type="region of interest" description="Disordered" evidence="1">
    <location>
        <begin position="1"/>
        <end position="41"/>
    </location>
</feature>
<proteinExistence type="predicted"/>
<evidence type="ECO:0000313" key="2">
    <source>
        <dbReference type="EMBL" id="KAI1704250.1"/>
    </source>
</evidence>
<feature type="compositionally biased region" description="Polar residues" evidence="1">
    <location>
        <begin position="29"/>
        <end position="41"/>
    </location>
</feature>
<evidence type="ECO:0000256" key="1">
    <source>
        <dbReference type="SAM" id="MobiDB-lite"/>
    </source>
</evidence>
<name>A0AAD4MS92_9BILA</name>
<keyword evidence="3" id="KW-1185">Reference proteome</keyword>
<accession>A0AAD4MS92</accession>
<gene>
    <name evidence="2" type="ORF">DdX_14370</name>
</gene>
<evidence type="ECO:0000313" key="3">
    <source>
        <dbReference type="Proteomes" id="UP001201812"/>
    </source>
</evidence>
<protein>
    <submittedName>
        <fullName evidence="2">Uncharacterized protein</fullName>
    </submittedName>
</protein>